<comment type="caution">
    <text evidence="1">The sequence shown here is derived from an EMBL/GenBank/DDBJ whole genome shotgun (WGS) entry which is preliminary data.</text>
</comment>
<evidence type="ECO:0000313" key="1">
    <source>
        <dbReference type="EMBL" id="CAL4121727.1"/>
    </source>
</evidence>
<dbReference type="EMBL" id="CAXKWB010019177">
    <property type="protein sequence ID" value="CAL4121727.1"/>
    <property type="molecule type" value="Genomic_DNA"/>
</dbReference>
<sequence length="139" mass="14892">MENLSSNEESSEGKKIRFYVIPEGSSFKPTKAASSSNSEPTPSIFLYSNTGSLVPAEIVVDGLSESMDEVPVTSSPVVKRENPSLIIPNGITTKSVHSLEESSSNRIVKKLKTNFSSSRTPAILSRNNASKFITATNPG</sequence>
<organism evidence="1 2">
    <name type="scientific">Meganyctiphanes norvegica</name>
    <name type="common">Northern krill</name>
    <name type="synonym">Thysanopoda norvegica</name>
    <dbReference type="NCBI Taxonomy" id="48144"/>
    <lineage>
        <taxon>Eukaryota</taxon>
        <taxon>Metazoa</taxon>
        <taxon>Ecdysozoa</taxon>
        <taxon>Arthropoda</taxon>
        <taxon>Crustacea</taxon>
        <taxon>Multicrustacea</taxon>
        <taxon>Malacostraca</taxon>
        <taxon>Eumalacostraca</taxon>
        <taxon>Eucarida</taxon>
        <taxon>Euphausiacea</taxon>
        <taxon>Euphausiidae</taxon>
        <taxon>Meganyctiphanes</taxon>
    </lineage>
</organism>
<dbReference type="Proteomes" id="UP001497623">
    <property type="component" value="Unassembled WGS sequence"/>
</dbReference>
<reference evidence="1 2" key="1">
    <citation type="submission" date="2024-05" db="EMBL/GenBank/DDBJ databases">
        <authorList>
            <person name="Wallberg A."/>
        </authorList>
    </citation>
    <scope>NUCLEOTIDE SEQUENCE [LARGE SCALE GENOMIC DNA]</scope>
</reference>
<feature type="non-terminal residue" evidence="1">
    <location>
        <position position="139"/>
    </location>
</feature>
<gene>
    <name evidence="1" type="ORF">MNOR_LOCUS22589</name>
</gene>
<protein>
    <submittedName>
        <fullName evidence="1">Uncharacterized protein</fullName>
    </submittedName>
</protein>
<proteinExistence type="predicted"/>
<accession>A0AAV2RCJ9</accession>
<keyword evidence="2" id="KW-1185">Reference proteome</keyword>
<name>A0AAV2RCJ9_MEGNR</name>
<evidence type="ECO:0000313" key="2">
    <source>
        <dbReference type="Proteomes" id="UP001497623"/>
    </source>
</evidence>
<dbReference type="AlphaFoldDB" id="A0AAV2RCJ9"/>